<evidence type="ECO:0000313" key="6">
    <source>
        <dbReference type="Proteomes" id="UP000560658"/>
    </source>
</evidence>
<proteinExistence type="predicted"/>
<dbReference type="Gene3D" id="2.60.40.1740">
    <property type="entry name" value="hypothetical protein (bacova_03559)"/>
    <property type="match status" value="1"/>
</dbReference>
<keyword evidence="2" id="KW-1015">Disulfide bond</keyword>
<name>A0A840DB87_9BACE</name>
<organism evidence="5 6">
    <name type="scientific">Bacteroides reticulotermitis</name>
    <dbReference type="NCBI Taxonomy" id="1133319"/>
    <lineage>
        <taxon>Bacteria</taxon>
        <taxon>Pseudomonadati</taxon>
        <taxon>Bacteroidota</taxon>
        <taxon>Bacteroidia</taxon>
        <taxon>Bacteroidales</taxon>
        <taxon>Bacteroidaceae</taxon>
        <taxon>Bacteroides</taxon>
    </lineage>
</organism>
<dbReference type="InterPro" id="IPR013728">
    <property type="entry name" value="BT_3987-like_N"/>
</dbReference>
<dbReference type="InterPro" id="IPR013320">
    <property type="entry name" value="ConA-like_dom_sf"/>
</dbReference>
<dbReference type="Pfam" id="PF08522">
    <property type="entry name" value="BT_3987-like_N"/>
    <property type="match status" value="1"/>
</dbReference>
<keyword evidence="6" id="KW-1185">Reference proteome</keyword>
<protein>
    <recommendedName>
        <fullName evidence="4">LamG-like jellyroll fold domain-containing protein</fullName>
    </recommendedName>
</protein>
<dbReference type="GO" id="GO:0005975">
    <property type="term" value="P:carbohydrate metabolic process"/>
    <property type="evidence" value="ECO:0007669"/>
    <property type="project" value="UniProtKB-ARBA"/>
</dbReference>
<reference evidence="5" key="1">
    <citation type="submission" date="2020-08" db="EMBL/GenBank/DDBJ databases">
        <title>Genomic Encyclopedia of Type Strains, Phase IV (KMG-IV): sequencing the most valuable type-strain genomes for metagenomic binning, comparative biology and taxonomic classification.</title>
        <authorList>
            <person name="Goeker M."/>
        </authorList>
    </citation>
    <scope>NUCLEOTIDE SEQUENCE [LARGE SCALE GENOMIC DNA]</scope>
    <source>
        <strain evidence="5">DSM 105720</strain>
    </source>
</reference>
<dbReference type="Gene3D" id="2.60.120.200">
    <property type="match status" value="1"/>
</dbReference>
<dbReference type="AlphaFoldDB" id="A0A840DB87"/>
<keyword evidence="1 3" id="KW-0732">Signal</keyword>
<evidence type="ECO:0000256" key="2">
    <source>
        <dbReference type="ARBA" id="ARBA00023157"/>
    </source>
</evidence>
<feature type="chain" id="PRO_5032897551" description="LamG-like jellyroll fold domain-containing protein" evidence="3">
    <location>
        <begin position="21"/>
        <end position="379"/>
    </location>
</feature>
<evidence type="ECO:0000259" key="4">
    <source>
        <dbReference type="SMART" id="SM00560"/>
    </source>
</evidence>
<gene>
    <name evidence="5" type="ORF">GGR06_003730</name>
</gene>
<feature type="signal peptide" evidence="3">
    <location>
        <begin position="1"/>
        <end position="20"/>
    </location>
</feature>
<evidence type="ECO:0000256" key="3">
    <source>
        <dbReference type="SAM" id="SignalP"/>
    </source>
</evidence>
<accession>A0A840DB87</accession>
<sequence>MRKIMNNLFSSLLATSCLLAVCTSCEDMENYDNKAFTSSAKVGTILLKGTNETEDMVIQTAIAKPEQKDIKVTYKADSTLVDMYNLTYDDKAVILPKKFYAIPENVSTIAAGTVKGNDVGIHFQNLSDLNRDSIYVLPVTVADASIDFLKSTRTTYFVIKGAALINTVGNITENFLSLQTPATSTLKDMKQLTVEALVRIEKFDKLISTIMGIEGGFLIRIGDAGVPDNQIQVASSNNVTDPSWQLTTNEWIHMAITYDSSNGAVDVYLNGVKKGATQITSYRREVNWATSSFYVGKSYDNNRWLEGDISECRIWNRVLSADDIKAKDHYYVVAPNSEGLVAYWKFDEGSGQLINDRTGNGNTLVANKTITWKPVSLPK</sequence>
<dbReference type="Pfam" id="PF13385">
    <property type="entry name" value="Laminin_G_3"/>
    <property type="match status" value="1"/>
</dbReference>
<dbReference type="Proteomes" id="UP000560658">
    <property type="component" value="Unassembled WGS sequence"/>
</dbReference>
<feature type="domain" description="LamG-like jellyroll fold" evidence="4">
    <location>
        <begin position="190"/>
        <end position="322"/>
    </location>
</feature>
<dbReference type="EMBL" id="JACIER010000020">
    <property type="protein sequence ID" value="MBB4045905.1"/>
    <property type="molecule type" value="Genomic_DNA"/>
</dbReference>
<evidence type="ECO:0000313" key="5">
    <source>
        <dbReference type="EMBL" id="MBB4045905.1"/>
    </source>
</evidence>
<dbReference type="SMART" id="SM00560">
    <property type="entry name" value="LamGL"/>
    <property type="match status" value="1"/>
</dbReference>
<dbReference type="InterPro" id="IPR006558">
    <property type="entry name" value="LamG-like"/>
</dbReference>
<dbReference type="PROSITE" id="PS51257">
    <property type="entry name" value="PROKAR_LIPOPROTEIN"/>
    <property type="match status" value="1"/>
</dbReference>
<dbReference type="RefSeq" id="WP_148298501.1">
    <property type="nucleotide sequence ID" value="NZ_JACIER010000020.1"/>
</dbReference>
<dbReference type="SUPFAM" id="SSF49899">
    <property type="entry name" value="Concanavalin A-like lectins/glucanases"/>
    <property type="match status" value="1"/>
</dbReference>
<dbReference type="GO" id="GO:0004553">
    <property type="term" value="F:hydrolase activity, hydrolyzing O-glycosyl compounds"/>
    <property type="evidence" value="ECO:0007669"/>
    <property type="project" value="UniProtKB-ARBA"/>
</dbReference>
<evidence type="ECO:0000256" key="1">
    <source>
        <dbReference type="ARBA" id="ARBA00022729"/>
    </source>
</evidence>
<comment type="caution">
    <text evidence="5">The sequence shown here is derived from an EMBL/GenBank/DDBJ whole genome shotgun (WGS) entry which is preliminary data.</text>
</comment>